<feature type="domain" description="MmgE/PrpD C-terminal" evidence="3">
    <location>
        <begin position="280"/>
        <end position="444"/>
    </location>
</feature>
<proteinExistence type="inferred from homology"/>
<dbReference type="EMBL" id="JAVKPH010000043">
    <property type="protein sequence ID" value="MDR5655034.1"/>
    <property type="molecule type" value="Genomic_DNA"/>
</dbReference>
<evidence type="ECO:0000313" key="5">
    <source>
        <dbReference type="Proteomes" id="UP001247754"/>
    </source>
</evidence>
<dbReference type="Proteomes" id="UP001247754">
    <property type="component" value="Unassembled WGS sequence"/>
</dbReference>
<dbReference type="InterPro" id="IPR042188">
    <property type="entry name" value="MmgE/PrpD_sf_2"/>
</dbReference>
<sequence>MTTPVSVDVHEQAAAALRHLVGFTAGLRWGDLPADIRQRAATVFCDDLTSLIAARDEPELQALRAQLLRVGGPAEATVLDGAQPAVRTDRYSAALANGTAADWAELDGGYRAVVCHAALYCIPALLAEAEATGASVQDLLLALVVGYETVARTAHAFSFPGLVLHPHGGLATVGAAAAVAKLRGCDPETAFRAITTAATLCLPGPFNHAVSGALIRNVWPGLCAQNGIRAVDWAPVGLTGSPWSMTEVFADIFGGTVEVAELDRDLGQDWKIAGGYHKMHACCQYAHSTVEAVLAATAGRRVAADDVADITVATHWKGRRLDRAQPETSLAAKFSIQHIAAATVNYGHAGATAFSADSLTDAGMIRLRDAVTIAAWPEDLPWPNDRPSQVSLHLRDGTRLEGTCLSAPGGADQPFAPEVIRAKILGNLTPAYPAGAAAVAAILDLDPALLATPWAAVLGRITG</sequence>
<reference evidence="4 5" key="1">
    <citation type="submission" date="2023-09" db="EMBL/GenBank/DDBJ databases">
        <title>Xinfangfangia sedmenti sp. nov., isolated the sedment.</title>
        <authorList>
            <person name="Xu L."/>
        </authorList>
    </citation>
    <scope>NUCLEOTIDE SEQUENCE [LARGE SCALE GENOMIC DNA]</scope>
    <source>
        <strain evidence="4 5">LG-4</strain>
    </source>
</reference>
<comment type="caution">
    <text evidence="4">The sequence shown here is derived from an EMBL/GenBank/DDBJ whole genome shotgun (WGS) entry which is preliminary data.</text>
</comment>
<dbReference type="PANTHER" id="PTHR16943">
    <property type="entry name" value="2-METHYLCITRATE DEHYDRATASE-RELATED"/>
    <property type="match status" value="1"/>
</dbReference>
<accession>A0ABU1FDV7</accession>
<dbReference type="Pfam" id="PF03972">
    <property type="entry name" value="MmgE_PrpD_N"/>
    <property type="match status" value="1"/>
</dbReference>
<feature type="domain" description="MmgE/PrpD N-terminal" evidence="2">
    <location>
        <begin position="19"/>
        <end position="245"/>
    </location>
</feature>
<dbReference type="Gene3D" id="3.30.1330.120">
    <property type="entry name" value="2-methylcitrate dehydratase PrpD"/>
    <property type="match status" value="1"/>
</dbReference>
<evidence type="ECO:0000259" key="3">
    <source>
        <dbReference type="Pfam" id="PF19305"/>
    </source>
</evidence>
<keyword evidence="5" id="KW-1185">Reference proteome</keyword>
<dbReference type="SUPFAM" id="SSF103378">
    <property type="entry name" value="2-methylcitrate dehydratase PrpD"/>
    <property type="match status" value="1"/>
</dbReference>
<evidence type="ECO:0000259" key="2">
    <source>
        <dbReference type="Pfam" id="PF03972"/>
    </source>
</evidence>
<dbReference type="InterPro" id="IPR045337">
    <property type="entry name" value="MmgE_PrpD_C"/>
</dbReference>
<dbReference type="RefSeq" id="WP_310459147.1">
    <property type="nucleotide sequence ID" value="NZ_JAVKPH010000043.1"/>
</dbReference>
<dbReference type="Gene3D" id="1.10.4100.10">
    <property type="entry name" value="2-methylcitrate dehydratase PrpD"/>
    <property type="match status" value="1"/>
</dbReference>
<organism evidence="4 5">
    <name type="scientific">Ruixingdingia sedimenti</name>
    <dbReference type="NCBI Taxonomy" id="3073604"/>
    <lineage>
        <taxon>Bacteria</taxon>
        <taxon>Pseudomonadati</taxon>
        <taxon>Pseudomonadota</taxon>
        <taxon>Alphaproteobacteria</taxon>
        <taxon>Rhodobacterales</taxon>
        <taxon>Paracoccaceae</taxon>
        <taxon>Ruixingdingia</taxon>
    </lineage>
</organism>
<protein>
    <submittedName>
        <fullName evidence="4">MmgE/PrpD family protein</fullName>
    </submittedName>
</protein>
<dbReference type="InterPro" id="IPR005656">
    <property type="entry name" value="MmgE_PrpD"/>
</dbReference>
<evidence type="ECO:0000256" key="1">
    <source>
        <dbReference type="ARBA" id="ARBA00006174"/>
    </source>
</evidence>
<dbReference type="Pfam" id="PF19305">
    <property type="entry name" value="MmgE_PrpD_C"/>
    <property type="match status" value="1"/>
</dbReference>
<dbReference type="InterPro" id="IPR042183">
    <property type="entry name" value="MmgE/PrpD_sf_1"/>
</dbReference>
<gene>
    <name evidence="4" type="ORF">RGD00_20690</name>
</gene>
<comment type="similarity">
    <text evidence="1">Belongs to the PrpD family.</text>
</comment>
<dbReference type="PANTHER" id="PTHR16943:SF8">
    <property type="entry name" value="2-METHYLCITRATE DEHYDRATASE"/>
    <property type="match status" value="1"/>
</dbReference>
<evidence type="ECO:0000313" key="4">
    <source>
        <dbReference type="EMBL" id="MDR5655034.1"/>
    </source>
</evidence>
<dbReference type="InterPro" id="IPR036148">
    <property type="entry name" value="MmgE/PrpD_sf"/>
</dbReference>
<name>A0ABU1FDV7_9RHOB</name>
<dbReference type="InterPro" id="IPR045336">
    <property type="entry name" value="MmgE_PrpD_N"/>
</dbReference>